<dbReference type="GO" id="GO:0006508">
    <property type="term" value="P:proteolysis"/>
    <property type="evidence" value="ECO:0007669"/>
    <property type="project" value="UniProtKB-KW"/>
</dbReference>
<proteinExistence type="inferred from homology"/>
<evidence type="ECO:0000313" key="6">
    <source>
        <dbReference type="EMBL" id="GAK31395.1"/>
    </source>
</evidence>
<dbReference type="PROSITE" id="PS51935">
    <property type="entry name" value="NLPC_P60"/>
    <property type="match status" value="1"/>
</dbReference>
<protein>
    <submittedName>
        <fullName evidence="6">Cell wall-associated hydrolase</fullName>
    </submittedName>
</protein>
<dbReference type="Gene3D" id="3.90.1720.10">
    <property type="entry name" value="endopeptidase domain like (from Nostoc punctiforme)"/>
    <property type="match status" value="1"/>
</dbReference>
<keyword evidence="4" id="KW-0788">Thiol protease</keyword>
<name>A0A069CUC1_WEIOS</name>
<dbReference type="InterPro" id="IPR038765">
    <property type="entry name" value="Papain-like_cys_pep_sf"/>
</dbReference>
<feature type="domain" description="NlpC/P60" evidence="5">
    <location>
        <begin position="48"/>
        <end position="176"/>
    </location>
</feature>
<dbReference type="InterPro" id="IPR000064">
    <property type="entry name" value="NLP_P60_dom"/>
</dbReference>
<dbReference type="Pfam" id="PF00877">
    <property type="entry name" value="NLPC_P60"/>
    <property type="match status" value="1"/>
</dbReference>
<dbReference type="OrthoDB" id="2143025at2"/>
<dbReference type="SUPFAM" id="SSF54001">
    <property type="entry name" value="Cysteine proteinases"/>
    <property type="match status" value="1"/>
</dbReference>
<evidence type="ECO:0000256" key="4">
    <source>
        <dbReference type="ARBA" id="ARBA00022807"/>
    </source>
</evidence>
<evidence type="ECO:0000256" key="3">
    <source>
        <dbReference type="ARBA" id="ARBA00022801"/>
    </source>
</evidence>
<dbReference type="GO" id="GO:0008234">
    <property type="term" value="F:cysteine-type peptidase activity"/>
    <property type="evidence" value="ECO:0007669"/>
    <property type="project" value="UniProtKB-KW"/>
</dbReference>
<evidence type="ECO:0000256" key="2">
    <source>
        <dbReference type="ARBA" id="ARBA00022670"/>
    </source>
</evidence>
<dbReference type="EMBL" id="DF820492">
    <property type="protein sequence ID" value="GAK31395.1"/>
    <property type="molecule type" value="Genomic_DNA"/>
</dbReference>
<evidence type="ECO:0000313" key="7">
    <source>
        <dbReference type="Proteomes" id="UP000030643"/>
    </source>
</evidence>
<dbReference type="STRING" id="1329250.WOSG25_090930"/>
<evidence type="ECO:0000259" key="5">
    <source>
        <dbReference type="PROSITE" id="PS51935"/>
    </source>
</evidence>
<dbReference type="RefSeq" id="WP_027699371.1">
    <property type="nucleotide sequence ID" value="NZ_DF820492.1"/>
</dbReference>
<keyword evidence="7" id="KW-1185">Reference proteome</keyword>
<comment type="similarity">
    <text evidence="1">Belongs to the peptidase C40 family.</text>
</comment>
<gene>
    <name evidence="6" type="ORF">WOSG25_090930</name>
</gene>
<keyword evidence="2" id="KW-0645">Protease</keyword>
<evidence type="ECO:0000256" key="1">
    <source>
        <dbReference type="ARBA" id="ARBA00007074"/>
    </source>
</evidence>
<organism evidence="6 7">
    <name type="scientific">Weissella oryzae (strain DSM 25784 / JCM 18191 / LMG 30913 / SG25)</name>
    <dbReference type="NCBI Taxonomy" id="1329250"/>
    <lineage>
        <taxon>Bacteria</taxon>
        <taxon>Bacillati</taxon>
        <taxon>Bacillota</taxon>
        <taxon>Bacilli</taxon>
        <taxon>Lactobacillales</taxon>
        <taxon>Lactobacillaceae</taxon>
        <taxon>Weissella</taxon>
    </lineage>
</organism>
<keyword evidence="3 6" id="KW-0378">Hydrolase</keyword>
<sequence>MQTHYEFGHIWVTEADDEIKAELFYSRSKAGKGFEITELRKTADMQDSGIERQLMAGMMDYLKSQLWDWIDSYQGRPFLSADGRYDVMGFMQDFYGEVFGVDITDNLTGMVDQMTAVPLDALIPGDAVFWGLETEPHQVAIYLGGGKIMTVAVSDGKIIEQALQRYDQPSFARTLR</sequence>
<reference evidence="7" key="1">
    <citation type="journal article" date="2014" name="Genome Announc.">
        <title>Draft genome sequence of Weissella oryzae SG25T, isolated from fermented rice grains.</title>
        <authorList>
            <person name="Tanizawa Y."/>
            <person name="Fujisawa T."/>
            <person name="Mochizuki T."/>
            <person name="Kaminuma E."/>
            <person name="Suzuki Y."/>
            <person name="Nakamura Y."/>
            <person name="Tohno M."/>
        </authorList>
    </citation>
    <scope>NUCLEOTIDE SEQUENCE [LARGE SCALE GENOMIC DNA]</scope>
    <source>
        <strain evidence="7">DSM 25784 / JCM 18191 / LMG 30913 / SG25</strain>
    </source>
</reference>
<dbReference type="Proteomes" id="UP000030643">
    <property type="component" value="Unassembled WGS sequence"/>
</dbReference>
<dbReference type="AlphaFoldDB" id="A0A069CUC1"/>
<accession>A0A069CUC1</accession>